<dbReference type="Pfam" id="PF13398">
    <property type="entry name" value="Peptidase_M50B"/>
    <property type="match status" value="1"/>
</dbReference>
<dbReference type="PANTHER" id="PTHR33979">
    <property type="entry name" value="OS02G0221600 PROTEIN"/>
    <property type="match status" value="1"/>
</dbReference>
<keyword evidence="1" id="KW-0812">Transmembrane</keyword>
<evidence type="ECO:0000313" key="3">
    <source>
        <dbReference type="Proteomes" id="UP000249169"/>
    </source>
</evidence>
<feature type="transmembrane region" description="Helical" evidence="1">
    <location>
        <begin position="251"/>
        <end position="277"/>
    </location>
</feature>
<dbReference type="Proteomes" id="UP000249169">
    <property type="component" value="Unassembled WGS sequence"/>
</dbReference>
<comment type="caution">
    <text evidence="2">The sequence shown here is derived from an EMBL/GenBank/DDBJ whole genome shotgun (WGS) entry which is preliminary data.</text>
</comment>
<feature type="transmembrane region" description="Helical" evidence="1">
    <location>
        <begin position="161"/>
        <end position="179"/>
    </location>
</feature>
<dbReference type="PANTHER" id="PTHR33979:SF2">
    <property type="entry name" value="PEPTIDASE M50B-LIKE-DOMAIN-CONTAINING PROTEIN"/>
    <property type="match status" value="1"/>
</dbReference>
<feature type="transmembrane region" description="Helical" evidence="1">
    <location>
        <begin position="81"/>
        <end position="100"/>
    </location>
</feature>
<dbReference type="RefSeq" id="WP_111731206.1">
    <property type="nucleotide sequence ID" value="NZ_QHKO01000011.1"/>
</dbReference>
<feature type="transmembrane region" description="Helical" evidence="1">
    <location>
        <begin position="12"/>
        <end position="31"/>
    </location>
</feature>
<protein>
    <recommendedName>
        <fullName evidence="4">M50 family peptidase</fullName>
    </recommendedName>
</protein>
<evidence type="ECO:0008006" key="4">
    <source>
        <dbReference type="Google" id="ProtNLM"/>
    </source>
</evidence>
<keyword evidence="3" id="KW-1185">Reference proteome</keyword>
<gene>
    <name evidence="2" type="ORF">DL240_17575</name>
</gene>
<name>A0A328C5V4_9DELT</name>
<feature type="transmembrane region" description="Helical" evidence="1">
    <location>
        <begin position="107"/>
        <end position="126"/>
    </location>
</feature>
<proteinExistence type="predicted"/>
<dbReference type="EMBL" id="QHKO01000011">
    <property type="protein sequence ID" value="RAL20390.1"/>
    <property type="molecule type" value="Genomic_DNA"/>
</dbReference>
<feature type="transmembrane region" description="Helical" evidence="1">
    <location>
        <begin position="185"/>
        <end position="204"/>
    </location>
</feature>
<dbReference type="InterPro" id="IPR049500">
    <property type="entry name" value="Peptidase_M50B-like"/>
</dbReference>
<sequence>MSTSNFTPSARALLIFAVALVVVTMLVPYGYVVAYPLRLFGTFVHESAHALATVLTGGSVSGMHVNLDTSGVTLSRGGSRFLISSAGYLGTVAAGAALLIAGKRQGWARKTLIVLGVSTLVATALFGGYGSSLLAVGGFAAGMGLWALGRKMARAQKSAGIWYAGGAVVTVAALVYLGFSGALLTWSVGLLSAAGLVAVAVYGAPWLRHALVITLGVQLTFDGLHSIRTLIDHTMAARGHSDAVNMANLTGIPASVWAVLWAVVGLAIVAGAFVLFWRENKRESFENSLS</sequence>
<dbReference type="AlphaFoldDB" id="A0A328C5V4"/>
<evidence type="ECO:0000256" key="1">
    <source>
        <dbReference type="SAM" id="Phobius"/>
    </source>
</evidence>
<accession>A0A328C5V4</accession>
<keyword evidence="1" id="KW-1133">Transmembrane helix</keyword>
<organism evidence="2 3">
    <name type="scientific">Lujinxingia litoralis</name>
    <dbReference type="NCBI Taxonomy" id="2211119"/>
    <lineage>
        <taxon>Bacteria</taxon>
        <taxon>Deltaproteobacteria</taxon>
        <taxon>Bradymonadales</taxon>
        <taxon>Lujinxingiaceae</taxon>
        <taxon>Lujinxingia</taxon>
    </lineage>
</organism>
<keyword evidence="1" id="KW-0472">Membrane</keyword>
<reference evidence="2 3" key="1">
    <citation type="submission" date="2018-05" db="EMBL/GenBank/DDBJ databases">
        <title>Lujinxingia marina gen. nov. sp. nov., a new facultative anaerobic member of the class Deltaproteobacteria, and proposal of Lujinxingaceae fam. nov.</title>
        <authorList>
            <person name="Li C.-M."/>
        </authorList>
    </citation>
    <scope>NUCLEOTIDE SEQUENCE [LARGE SCALE GENOMIC DNA]</scope>
    <source>
        <strain evidence="2 3">B210</strain>
    </source>
</reference>
<evidence type="ECO:0000313" key="2">
    <source>
        <dbReference type="EMBL" id="RAL20390.1"/>
    </source>
</evidence>
<dbReference type="OrthoDB" id="5381474at2"/>